<dbReference type="AlphaFoldDB" id="A0A316DL71"/>
<evidence type="ECO:0000313" key="2">
    <source>
        <dbReference type="EMBL" id="PWK18864.1"/>
    </source>
</evidence>
<evidence type="ECO:0000313" key="3">
    <source>
        <dbReference type="Proteomes" id="UP000245489"/>
    </source>
</evidence>
<protein>
    <submittedName>
        <fullName evidence="2">Uncharacterized protein DUF2452</fullName>
    </submittedName>
</protein>
<accession>A0A316DL71</accession>
<proteinExistence type="predicted"/>
<dbReference type="RefSeq" id="WP_109744663.1">
    <property type="nucleotide sequence ID" value="NZ_QGGO01000028.1"/>
</dbReference>
<dbReference type="Proteomes" id="UP000245489">
    <property type="component" value="Unassembled WGS sequence"/>
</dbReference>
<gene>
    <name evidence="2" type="ORF">LV89_03999</name>
</gene>
<feature type="coiled-coil region" evidence="1">
    <location>
        <begin position="50"/>
        <end position="77"/>
    </location>
</feature>
<dbReference type="Pfam" id="PF10504">
    <property type="entry name" value="DUF2452"/>
    <property type="match status" value="1"/>
</dbReference>
<keyword evidence="3" id="KW-1185">Reference proteome</keyword>
<keyword evidence="1" id="KW-0175">Coiled coil</keyword>
<name>A0A316DL71_9BACT</name>
<reference evidence="2 3" key="1">
    <citation type="submission" date="2018-05" db="EMBL/GenBank/DDBJ databases">
        <title>Genomic Encyclopedia of Archaeal and Bacterial Type Strains, Phase II (KMG-II): from individual species to whole genera.</title>
        <authorList>
            <person name="Goeker M."/>
        </authorList>
    </citation>
    <scope>NUCLEOTIDE SEQUENCE [LARGE SCALE GENOMIC DNA]</scope>
    <source>
        <strain evidence="2 3">DSM 22214</strain>
    </source>
</reference>
<comment type="caution">
    <text evidence="2">The sequence shown here is derived from an EMBL/GenBank/DDBJ whole genome shotgun (WGS) entry which is preliminary data.</text>
</comment>
<dbReference type="EMBL" id="QGGO01000028">
    <property type="protein sequence ID" value="PWK18864.1"/>
    <property type="molecule type" value="Genomic_DNA"/>
</dbReference>
<sequence length="155" mass="17759">MSDDKFLNPINKDKVAENPGLLPYAHTAGGAVIRPEDLGKAKGRSVTAMRQQTDRQMNQLYEQMETLARQAKLLAQRKEISERIYDAAMGFEPIINETYYMYEKENGTDLLSLVAPNEWGRSFKYSRFLAKCLLLADHTWDVQYNENAYNDGEKA</sequence>
<organism evidence="2 3">
    <name type="scientific">Arcicella aurantiaca</name>
    <dbReference type="NCBI Taxonomy" id="591202"/>
    <lineage>
        <taxon>Bacteria</taxon>
        <taxon>Pseudomonadati</taxon>
        <taxon>Bacteroidota</taxon>
        <taxon>Cytophagia</taxon>
        <taxon>Cytophagales</taxon>
        <taxon>Flectobacillaceae</taxon>
        <taxon>Arcicella</taxon>
    </lineage>
</organism>
<dbReference type="InterPro" id="IPR019534">
    <property type="entry name" value="DUF2452"/>
</dbReference>
<evidence type="ECO:0000256" key="1">
    <source>
        <dbReference type="SAM" id="Coils"/>
    </source>
</evidence>
<dbReference type="OrthoDB" id="662061at2"/>